<protein>
    <submittedName>
        <fullName evidence="1">42_t:CDS:1</fullName>
    </submittedName>
</protein>
<gene>
    <name evidence="1" type="ORF">RPERSI_LOCUS16388</name>
</gene>
<comment type="caution">
    <text evidence="1">The sequence shown here is derived from an EMBL/GenBank/DDBJ whole genome shotgun (WGS) entry which is preliminary data.</text>
</comment>
<feature type="non-terminal residue" evidence="1">
    <location>
        <position position="105"/>
    </location>
</feature>
<name>A0ACA9R043_9GLOM</name>
<dbReference type="Proteomes" id="UP000789920">
    <property type="component" value="Unassembled WGS sequence"/>
</dbReference>
<dbReference type="EMBL" id="CAJVQC010040466">
    <property type="protein sequence ID" value="CAG8770902.1"/>
    <property type="molecule type" value="Genomic_DNA"/>
</dbReference>
<sequence>RSSFFHSRKILQYNYSTTLKDSFNFSLCSQCNNELSKLKSAKKKLFSNSNSVKNKIDASKSRISKKIKLDLEICDLTSENESVQNSLDFSESNDDSEEDTYYTKG</sequence>
<evidence type="ECO:0000313" key="1">
    <source>
        <dbReference type="EMBL" id="CAG8770902.1"/>
    </source>
</evidence>
<keyword evidence="2" id="KW-1185">Reference proteome</keyword>
<accession>A0ACA9R043</accession>
<reference evidence="1" key="1">
    <citation type="submission" date="2021-06" db="EMBL/GenBank/DDBJ databases">
        <authorList>
            <person name="Kallberg Y."/>
            <person name="Tangrot J."/>
            <person name="Rosling A."/>
        </authorList>
    </citation>
    <scope>NUCLEOTIDE SEQUENCE</scope>
    <source>
        <strain evidence="1">MA461A</strain>
    </source>
</reference>
<feature type="non-terminal residue" evidence="1">
    <location>
        <position position="1"/>
    </location>
</feature>
<organism evidence="1 2">
    <name type="scientific">Racocetra persica</name>
    <dbReference type="NCBI Taxonomy" id="160502"/>
    <lineage>
        <taxon>Eukaryota</taxon>
        <taxon>Fungi</taxon>
        <taxon>Fungi incertae sedis</taxon>
        <taxon>Mucoromycota</taxon>
        <taxon>Glomeromycotina</taxon>
        <taxon>Glomeromycetes</taxon>
        <taxon>Diversisporales</taxon>
        <taxon>Gigasporaceae</taxon>
        <taxon>Racocetra</taxon>
    </lineage>
</organism>
<proteinExistence type="predicted"/>
<evidence type="ECO:0000313" key="2">
    <source>
        <dbReference type="Proteomes" id="UP000789920"/>
    </source>
</evidence>